<evidence type="ECO:0000256" key="4">
    <source>
        <dbReference type="ARBA" id="ARBA00022833"/>
    </source>
</evidence>
<keyword evidence="5" id="KW-0539">Nucleus</keyword>
<evidence type="ECO:0000256" key="2">
    <source>
        <dbReference type="ARBA" id="ARBA00022723"/>
    </source>
</evidence>
<dbReference type="PANTHER" id="PTHR23215:SF0">
    <property type="entry name" value="BUB3-INTERACTING AND GLEBS MOTIF-CONTAINING PROTEIN ZNF207"/>
    <property type="match status" value="1"/>
</dbReference>
<proteinExistence type="predicted"/>
<dbReference type="PANTHER" id="PTHR23215">
    <property type="entry name" value="ZINC FINGER PROTEIN 207"/>
    <property type="match status" value="1"/>
</dbReference>
<dbReference type="PROSITE" id="PS50808">
    <property type="entry name" value="ZF_BED"/>
    <property type="match status" value="1"/>
</dbReference>
<dbReference type="InterPro" id="IPR003656">
    <property type="entry name" value="Znf_BED"/>
</dbReference>
<protein>
    <submittedName>
        <fullName evidence="9">BED-type domain-containing protein</fullName>
    </submittedName>
</protein>
<keyword evidence="3 6" id="KW-0863">Zinc-finger</keyword>
<evidence type="ECO:0000256" key="5">
    <source>
        <dbReference type="ARBA" id="ARBA00023242"/>
    </source>
</evidence>
<evidence type="ECO:0000313" key="9">
    <source>
        <dbReference type="WBParaSite" id="SMUV_0000760901-mRNA-1"/>
    </source>
</evidence>
<accession>A0A0N5AS57</accession>
<name>A0A0N5AS57_9BILA</name>
<dbReference type="GO" id="GO:0008270">
    <property type="term" value="F:zinc ion binding"/>
    <property type="evidence" value="ECO:0007669"/>
    <property type="project" value="UniProtKB-KW"/>
</dbReference>
<dbReference type="GO" id="GO:0005634">
    <property type="term" value="C:nucleus"/>
    <property type="evidence" value="ECO:0007669"/>
    <property type="project" value="UniProtKB-SubCell"/>
</dbReference>
<evidence type="ECO:0000313" key="8">
    <source>
        <dbReference type="Proteomes" id="UP000046393"/>
    </source>
</evidence>
<keyword evidence="2" id="KW-0479">Metal-binding</keyword>
<dbReference type="SMART" id="SM00355">
    <property type="entry name" value="ZnF_C2H2"/>
    <property type="match status" value="2"/>
</dbReference>
<dbReference type="GO" id="GO:0003677">
    <property type="term" value="F:DNA binding"/>
    <property type="evidence" value="ECO:0007669"/>
    <property type="project" value="InterPro"/>
</dbReference>
<keyword evidence="8" id="KW-1185">Reference proteome</keyword>
<evidence type="ECO:0000256" key="1">
    <source>
        <dbReference type="ARBA" id="ARBA00004123"/>
    </source>
</evidence>
<dbReference type="AlphaFoldDB" id="A0A0N5AS57"/>
<dbReference type="CDD" id="cd20908">
    <property type="entry name" value="SUF4-like"/>
    <property type="match status" value="1"/>
</dbReference>
<dbReference type="PROSITE" id="PS00028">
    <property type="entry name" value="ZINC_FINGER_C2H2_1"/>
    <property type="match status" value="2"/>
</dbReference>
<evidence type="ECO:0000259" key="7">
    <source>
        <dbReference type="PROSITE" id="PS50808"/>
    </source>
</evidence>
<reference evidence="9" key="1">
    <citation type="submission" date="2016-04" db="UniProtKB">
        <authorList>
            <consortium name="WormBaseParasite"/>
        </authorList>
    </citation>
    <scope>IDENTIFICATION</scope>
</reference>
<evidence type="ECO:0000256" key="6">
    <source>
        <dbReference type="PROSITE-ProRule" id="PRU00027"/>
    </source>
</evidence>
<organism evidence="8 9">
    <name type="scientific">Syphacia muris</name>
    <dbReference type="NCBI Taxonomy" id="451379"/>
    <lineage>
        <taxon>Eukaryota</taxon>
        <taxon>Metazoa</taxon>
        <taxon>Ecdysozoa</taxon>
        <taxon>Nematoda</taxon>
        <taxon>Chromadorea</taxon>
        <taxon>Rhabditida</taxon>
        <taxon>Spirurina</taxon>
        <taxon>Oxyuridomorpha</taxon>
        <taxon>Oxyuroidea</taxon>
        <taxon>Oxyuridae</taxon>
        <taxon>Syphacia</taxon>
    </lineage>
</organism>
<dbReference type="STRING" id="451379.A0A0N5AS57"/>
<comment type="subcellular location">
    <subcellularLocation>
        <location evidence="1">Nucleus</location>
    </subcellularLocation>
</comment>
<dbReference type="InterPro" id="IPR013087">
    <property type="entry name" value="Znf_C2H2_type"/>
</dbReference>
<sequence>MGRKKKRPAKPWCWYCNREFEDEKILIQHQKAKHFKCHMCHKKLFTGPGLAIHCMQVHKETIDKIPAALPGRDSVEVEVYGMEGIPEDPSDEPNAKNAKKDSTVMNPVIPPPLPPFSMIPPVDEDVYGSYTICSNSDLKMYVPAIMPGFPPVPTGAVPPFISPFVPAALPGAPVPPRIYPPVPMVPPMAAPPIPSVPVPPLPHVPVSGTSIRASSMQLPPGGTTSNVPAAFPAYSDTAKVATEQDHPKETMQIQKLGSKTHIMHPDENVSLEERLARMKGYL</sequence>
<dbReference type="WBParaSite" id="SMUV_0000760901-mRNA-1">
    <property type="protein sequence ID" value="SMUV_0000760901-mRNA-1"/>
    <property type="gene ID" value="SMUV_0000760901"/>
</dbReference>
<feature type="domain" description="BED-type" evidence="7">
    <location>
        <begin position="6"/>
        <end position="65"/>
    </location>
</feature>
<keyword evidence="4" id="KW-0862">Zinc</keyword>
<dbReference type="Proteomes" id="UP000046393">
    <property type="component" value="Unplaced"/>
</dbReference>
<evidence type="ECO:0000256" key="3">
    <source>
        <dbReference type="ARBA" id="ARBA00022771"/>
    </source>
</evidence>